<organism evidence="4 5">
    <name type="scientific">Datura stramonium</name>
    <name type="common">Jimsonweed</name>
    <name type="synonym">Common thornapple</name>
    <dbReference type="NCBI Taxonomy" id="4076"/>
    <lineage>
        <taxon>Eukaryota</taxon>
        <taxon>Viridiplantae</taxon>
        <taxon>Streptophyta</taxon>
        <taxon>Embryophyta</taxon>
        <taxon>Tracheophyta</taxon>
        <taxon>Spermatophyta</taxon>
        <taxon>Magnoliopsida</taxon>
        <taxon>eudicotyledons</taxon>
        <taxon>Gunneridae</taxon>
        <taxon>Pentapetalae</taxon>
        <taxon>asterids</taxon>
        <taxon>lamiids</taxon>
        <taxon>Solanales</taxon>
        <taxon>Solanaceae</taxon>
        <taxon>Solanoideae</taxon>
        <taxon>Datureae</taxon>
        <taxon>Datura</taxon>
    </lineage>
</organism>
<keyword evidence="1" id="KW-0143">Chaperone</keyword>
<dbReference type="Pfam" id="PF00226">
    <property type="entry name" value="DnaJ"/>
    <property type="match status" value="1"/>
</dbReference>
<dbReference type="EMBL" id="JACEIK010000915">
    <property type="protein sequence ID" value="MCD7463797.1"/>
    <property type="molecule type" value="Genomic_DNA"/>
</dbReference>
<feature type="domain" description="J" evidence="3">
    <location>
        <begin position="13"/>
        <end position="78"/>
    </location>
</feature>
<evidence type="ECO:0000256" key="1">
    <source>
        <dbReference type="ARBA" id="ARBA00023186"/>
    </source>
</evidence>
<reference evidence="4 5" key="1">
    <citation type="journal article" date="2021" name="BMC Genomics">
        <title>Datura genome reveals duplications of psychoactive alkaloid biosynthetic genes and high mutation rate following tissue culture.</title>
        <authorList>
            <person name="Rajewski A."/>
            <person name="Carter-House D."/>
            <person name="Stajich J."/>
            <person name="Litt A."/>
        </authorList>
    </citation>
    <scope>NUCLEOTIDE SEQUENCE [LARGE SCALE GENOMIC DNA]</scope>
    <source>
        <strain evidence="4">AR-01</strain>
    </source>
</reference>
<dbReference type="CDD" id="cd10747">
    <property type="entry name" value="DnaJ_C"/>
    <property type="match status" value="1"/>
</dbReference>
<dbReference type="CDD" id="cd06257">
    <property type="entry name" value="DnaJ"/>
    <property type="match status" value="1"/>
</dbReference>
<dbReference type="InterPro" id="IPR002939">
    <property type="entry name" value="DnaJ_C"/>
</dbReference>
<gene>
    <name evidence="4" type="ORF">HAX54_051403</name>
</gene>
<name>A0ABS8SXN7_DATST</name>
<dbReference type="InterPro" id="IPR008971">
    <property type="entry name" value="HSP40/DnaJ_pept-bd"/>
</dbReference>
<dbReference type="PRINTS" id="PR00625">
    <property type="entry name" value="JDOMAIN"/>
</dbReference>
<comment type="caution">
    <text evidence="4">The sequence shown here is derived from an EMBL/GenBank/DDBJ whole genome shotgun (WGS) entry which is preliminary data.</text>
</comment>
<dbReference type="InterPro" id="IPR051339">
    <property type="entry name" value="DnaJ_subfamily_B"/>
</dbReference>
<dbReference type="Gene3D" id="2.60.260.20">
    <property type="entry name" value="Urease metallochaperone UreE, N-terminal domain"/>
    <property type="match status" value="2"/>
</dbReference>
<feature type="region of interest" description="Disordered" evidence="2">
    <location>
        <begin position="79"/>
        <end position="105"/>
    </location>
</feature>
<dbReference type="PANTHER" id="PTHR24078">
    <property type="entry name" value="DNAJ HOMOLOG SUBFAMILY C MEMBER"/>
    <property type="match status" value="1"/>
</dbReference>
<evidence type="ECO:0000256" key="2">
    <source>
        <dbReference type="SAM" id="MobiDB-lite"/>
    </source>
</evidence>
<dbReference type="PANTHER" id="PTHR24078:SF522">
    <property type="entry name" value="DNAJ CHAPERONE C-TERMINAL DOMAIN-CONTAINING PROTEIN"/>
    <property type="match status" value="1"/>
</dbReference>
<dbReference type="Proteomes" id="UP000823775">
    <property type="component" value="Unassembled WGS sequence"/>
</dbReference>
<accession>A0ABS8SXN7</accession>
<dbReference type="InterPro" id="IPR036869">
    <property type="entry name" value="J_dom_sf"/>
</dbReference>
<dbReference type="Gene3D" id="1.10.287.110">
    <property type="entry name" value="DnaJ domain"/>
    <property type="match status" value="1"/>
</dbReference>
<dbReference type="PROSITE" id="PS50076">
    <property type="entry name" value="DNAJ_2"/>
    <property type="match status" value="1"/>
</dbReference>
<keyword evidence="5" id="KW-1185">Reference proteome</keyword>
<dbReference type="Pfam" id="PF01556">
    <property type="entry name" value="DnaJ_C"/>
    <property type="match status" value="1"/>
</dbReference>
<dbReference type="InterPro" id="IPR001623">
    <property type="entry name" value="DnaJ_domain"/>
</dbReference>
<evidence type="ECO:0000313" key="5">
    <source>
        <dbReference type="Proteomes" id="UP000823775"/>
    </source>
</evidence>
<dbReference type="SUPFAM" id="SSF49493">
    <property type="entry name" value="HSP40/DnaJ peptide-binding domain"/>
    <property type="match status" value="2"/>
</dbReference>
<proteinExistence type="predicted"/>
<dbReference type="SUPFAM" id="SSF46565">
    <property type="entry name" value="Chaperone J-domain"/>
    <property type="match status" value="1"/>
</dbReference>
<protein>
    <recommendedName>
        <fullName evidence="3">J domain-containing protein</fullName>
    </recommendedName>
</protein>
<dbReference type="SMART" id="SM00271">
    <property type="entry name" value="DnaJ"/>
    <property type="match status" value="1"/>
</dbReference>
<sequence length="356" mass="40006">MGESIKSPMNASKYYRILGISKSASLTDICKAYKHLAKKWHPDRNRSNQDEVVDRFRSINEAYRVLSKKKREEVDLLKSDVAKTPRKHSKAEETHEEDDELQISSPTLLSRTTSRISPTVDFYTSMPSYFSISGTNTPTTPGTPVSDQIPNFSKIASKPIIFSQSTSRRKPQPIEKKLECTLEELCNGCVKKVMITRDVVATTGLIVKEEEVVTINVKPGWKKGTKITFEGKGDERPGTFGADIIFSIDEKMHPLFKRVGDDLVLGVEVPLVQALTGCTITVPLLGGDEMTMSFDDKIIHPGYEKIIPGQGMPKYKEESRRGDLVLQFIVEFPLDLSEERRVEVVNILEDQLSSCY</sequence>
<evidence type="ECO:0000313" key="4">
    <source>
        <dbReference type="EMBL" id="MCD7463797.1"/>
    </source>
</evidence>
<evidence type="ECO:0000259" key="3">
    <source>
        <dbReference type="PROSITE" id="PS50076"/>
    </source>
</evidence>